<evidence type="ECO:0000313" key="1">
    <source>
        <dbReference type="EMBL" id="KIK91420.1"/>
    </source>
</evidence>
<dbReference type="OrthoDB" id="2641813at2759"/>
<feature type="non-terminal residue" evidence="1">
    <location>
        <position position="71"/>
    </location>
</feature>
<accession>A0A0D0E397</accession>
<keyword evidence="2" id="KW-1185">Reference proteome</keyword>
<dbReference type="EMBL" id="KN825389">
    <property type="protein sequence ID" value="KIK91420.1"/>
    <property type="molecule type" value="Genomic_DNA"/>
</dbReference>
<dbReference type="AlphaFoldDB" id="A0A0D0E397"/>
<proteinExistence type="predicted"/>
<protein>
    <recommendedName>
        <fullName evidence="3">DDE Tnp4 domain-containing protein</fullName>
    </recommendedName>
</protein>
<name>A0A0D0E397_9AGAM</name>
<evidence type="ECO:0000313" key="2">
    <source>
        <dbReference type="Proteomes" id="UP000054538"/>
    </source>
</evidence>
<organism evidence="1 2">
    <name type="scientific">Paxillus rubicundulus Ve08.2h10</name>
    <dbReference type="NCBI Taxonomy" id="930991"/>
    <lineage>
        <taxon>Eukaryota</taxon>
        <taxon>Fungi</taxon>
        <taxon>Dikarya</taxon>
        <taxon>Basidiomycota</taxon>
        <taxon>Agaricomycotina</taxon>
        <taxon>Agaricomycetes</taxon>
        <taxon>Agaricomycetidae</taxon>
        <taxon>Boletales</taxon>
        <taxon>Paxilineae</taxon>
        <taxon>Paxillaceae</taxon>
        <taxon>Paxillus</taxon>
    </lineage>
</organism>
<reference evidence="1 2" key="1">
    <citation type="submission" date="2014-04" db="EMBL/GenBank/DDBJ databases">
        <authorList>
            <consortium name="DOE Joint Genome Institute"/>
            <person name="Kuo A."/>
            <person name="Kohler A."/>
            <person name="Jargeat P."/>
            <person name="Nagy L.G."/>
            <person name="Floudas D."/>
            <person name="Copeland A."/>
            <person name="Barry K.W."/>
            <person name="Cichocki N."/>
            <person name="Veneault-Fourrey C."/>
            <person name="LaButti K."/>
            <person name="Lindquist E.A."/>
            <person name="Lipzen A."/>
            <person name="Lundell T."/>
            <person name="Morin E."/>
            <person name="Murat C."/>
            <person name="Sun H."/>
            <person name="Tunlid A."/>
            <person name="Henrissat B."/>
            <person name="Grigoriev I.V."/>
            <person name="Hibbett D.S."/>
            <person name="Martin F."/>
            <person name="Nordberg H.P."/>
            <person name="Cantor M.N."/>
            <person name="Hua S.X."/>
        </authorList>
    </citation>
    <scope>NUCLEOTIDE SEQUENCE [LARGE SCALE GENOMIC DNA]</scope>
    <source>
        <strain evidence="1 2">Ve08.2h10</strain>
    </source>
</reference>
<sequence length="71" mass="7942">SRNKQLPITIQLAIFLNHAGHYGNACCPEDVSQWAGVSIGTVINCMHYIMVAILEQHNKFIYIPPPCSKDM</sequence>
<reference evidence="2" key="2">
    <citation type="submission" date="2015-01" db="EMBL/GenBank/DDBJ databases">
        <title>Evolutionary Origins and Diversification of the Mycorrhizal Mutualists.</title>
        <authorList>
            <consortium name="DOE Joint Genome Institute"/>
            <consortium name="Mycorrhizal Genomics Consortium"/>
            <person name="Kohler A."/>
            <person name="Kuo A."/>
            <person name="Nagy L.G."/>
            <person name="Floudas D."/>
            <person name="Copeland A."/>
            <person name="Barry K.W."/>
            <person name="Cichocki N."/>
            <person name="Veneault-Fourrey C."/>
            <person name="LaButti K."/>
            <person name="Lindquist E.A."/>
            <person name="Lipzen A."/>
            <person name="Lundell T."/>
            <person name="Morin E."/>
            <person name="Murat C."/>
            <person name="Riley R."/>
            <person name="Ohm R."/>
            <person name="Sun H."/>
            <person name="Tunlid A."/>
            <person name="Henrissat B."/>
            <person name="Grigoriev I.V."/>
            <person name="Hibbett D.S."/>
            <person name="Martin F."/>
        </authorList>
    </citation>
    <scope>NUCLEOTIDE SEQUENCE [LARGE SCALE GENOMIC DNA]</scope>
    <source>
        <strain evidence="2">Ve08.2h10</strain>
    </source>
</reference>
<dbReference type="HOGENOM" id="CLU_018552_15_0_1"/>
<gene>
    <name evidence="1" type="ORF">PAXRUDRAFT_93428</name>
</gene>
<dbReference type="InParanoid" id="A0A0D0E397"/>
<evidence type="ECO:0008006" key="3">
    <source>
        <dbReference type="Google" id="ProtNLM"/>
    </source>
</evidence>
<dbReference type="Proteomes" id="UP000054538">
    <property type="component" value="Unassembled WGS sequence"/>
</dbReference>
<feature type="non-terminal residue" evidence="1">
    <location>
        <position position="1"/>
    </location>
</feature>